<dbReference type="Proteomes" id="UP000830631">
    <property type="component" value="Chromosome"/>
</dbReference>
<proteinExistence type="inferred from homology"/>
<dbReference type="PANTHER" id="PTHR43792:SF8">
    <property type="entry name" value="[RIBOSOMAL PROTEIN US5]-ALANINE N-ACETYLTRANSFERASE"/>
    <property type="match status" value="1"/>
</dbReference>
<keyword evidence="6" id="KW-1185">Reference proteome</keyword>
<accession>A0ABY4IWL3</accession>
<dbReference type="InterPro" id="IPR016181">
    <property type="entry name" value="Acyl_CoA_acyltransferase"/>
</dbReference>
<dbReference type="PANTHER" id="PTHR43792">
    <property type="entry name" value="GNAT FAMILY, PUTATIVE (AFU_ORTHOLOGUE AFUA_3G00765)-RELATED-RELATED"/>
    <property type="match status" value="1"/>
</dbReference>
<keyword evidence="2" id="KW-0012">Acyltransferase</keyword>
<dbReference type="InterPro" id="IPR000182">
    <property type="entry name" value="GNAT_dom"/>
</dbReference>
<dbReference type="PROSITE" id="PS51186">
    <property type="entry name" value="GNAT"/>
    <property type="match status" value="1"/>
</dbReference>
<keyword evidence="1" id="KW-0808">Transferase</keyword>
<evidence type="ECO:0000256" key="3">
    <source>
        <dbReference type="ARBA" id="ARBA00038502"/>
    </source>
</evidence>
<dbReference type="InterPro" id="IPR051531">
    <property type="entry name" value="N-acetyltransferase"/>
</dbReference>
<dbReference type="SUPFAM" id="SSF55729">
    <property type="entry name" value="Acyl-CoA N-acyltransferases (Nat)"/>
    <property type="match status" value="1"/>
</dbReference>
<protein>
    <submittedName>
        <fullName evidence="5">GNAT family N-acetyltransferase</fullName>
    </submittedName>
</protein>
<evidence type="ECO:0000313" key="5">
    <source>
        <dbReference type="EMBL" id="UPL17133.1"/>
    </source>
</evidence>
<evidence type="ECO:0000259" key="4">
    <source>
        <dbReference type="PROSITE" id="PS51186"/>
    </source>
</evidence>
<dbReference type="Gene3D" id="3.40.630.30">
    <property type="match status" value="1"/>
</dbReference>
<comment type="similarity">
    <text evidence="3">Belongs to the acetyltransferase family. RimJ subfamily.</text>
</comment>
<evidence type="ECO:0000256" key="2">
    <source>
        <dbReference type="ARBA" id="ARBA00023315"/>
    </source>
</evidence>
<dbReference type="EMBL" id="CP078078">
    <property type="protein sequence ID" value="UPL17133.1"/>
    <property type="molecule type" value="Genomic_DNA"/>
</dbReference>
<reference evidence="5 6" key="1">
    <citation type="submission" date="2021-06" db="EMBL/GenBank/DDBJ databases">
        <title>Genome-based taxonomic framework of Microbacterium strains isolated from marine environment, the description of four new species and reclassification of four preexisting species.</title>
        <authorList>
            <person name="Lee S.D."/>
            <person name="Kim S.-M."/>
            <person name="Byeon Y.-S."/>
            <person name="Yang H.L."/>
            <person name="Kim I.S."/>
        </authorList>
    </citation>
    <scope>NUCLEOTIDE SEQUENCE [LARGE SCALE GENOMIC DNA]</scope>
    <source>
        <strain evidence="5 6">KSW4-10</strain>
    </source>
</reference>
<name>A0ABY4IWL3_9MICO</name>
<dbReference type="Pfam" id="PF13302">
    <property type="entry name" value="Acetyltransf_3"/>
    <property type="match status" value="1"/>
</dbReference>
<evidence type="ECO:0000256" key="1">
    <source>
        <dbReference type="ARBA" id="ARBA00022679"/>
    </source>
</evidence>
<evidence type="ECO:0000313" key="6">
    <source>
        <dbReference type="Proteomes" id="UP000830631"/>
    </source>
</evidence>
<sequence>MDHLRLRLWSEDDLDLLHAANTPAMTDHLGGPETEDQIAERHARYLRLVESGEARMFVIEDARGSALGSIGHWHVEWRKEPALESGWFVLPEAQGREVASNALALVVDDARAHRAGRRFLTAFPEVGNAASNGVCRRNGFTLAGTVTGQFRGAELTMNEWALPLTSTSEVSPPDTPGP</sequence>
<gene>
    <name evidence="5" type="ORF">KV397_04820</name>
</gene>
<feature type="domain" description="N-acetyltransferase" evidence="4">
    <location>
        <begin position="4"/>
        <end position="165"/>
    </location>
</feature>
<organism evidence="5 6">
    <name type="scientific">Microbacterium aurugineum</name>
    <dbReference type="NCBI Taxonomy" id="2851642"/>
    <lineage>
        <taxon>Bacteria</taxon>
        <taxon>Bacillati</taxon>
        <taxon>Actinomycetota</taxon>
        <taxon>Actinomycetes</taxon>
        <taxon>Micrococcales</taxon>
        <taxon>Microbacteriaceae</taxon>
        <taxon>Microbacterium</taxon>
    </lineage>
</organism>
<dbReference type="RefSeq" id="WP_261812295.1">
    <property type="nucleotide sequence ID" value="NZ_CP078078.1"/>
</dbReference>